<keyword evidence="2" id="KW-1185">Reference proteome</keyword>
<gene>
    <name evidence="1" type="ORF">ACAOBT_LOCUS6719</name>
</gene>
<reference evidence="1" key="1">
    <citation type="submission" date="2022-03" db="EMBL/GenBank/DDBJ databases">
        <authorList>
            <person name="Sayadi A."/>
        </authorList>
    </citation>
    <scope>NUCLEOTIDE SEQUENCE</scope>
</reference>
<proteinExistence type="predicted"/>
<evidence type="ECO:0000313" key="1">
    <source>
        <dbReference type="EMBL" id="CAH1966225.1"/>
    </source>
</evidence>
<comment type="caution">
    <text evidence="1">The sequence shown here is derived from an EMBL/GenBank/DDBJ whole genome shotgun (WGS) entry which is preliminary data.</text>
</comment>
<name>A0A9P0P479_ACAOB</name>
<dbReference type="EMBL" id="CAKOFQ010006731">
    <property type="protein sequence ID" value="CAH1966225.1"/>
    <property type="molecule type" value="Genomic_DNA"/>
</dbReference>
<sequence>MTLELVACKQDCEIKYRFYCYLQATLTDKGVLLVEEMDGLPRELCFPALANDLANSIRNSFSGFDVTRAVLQSFLYRSQALITDISRSHMKIGKYHLFDLLGLRYRPSNELALSTPLMCLLYCVITDGQGMAIFFFSTFEYLFIDFTGFRPQNIYFRGQSDNLHNKNIVKTNARPLNGPSILISGSPMDYSNISDKK</sequence>
<dbReference type="Proteomes" id="UP001152888">
    <property type="component" value="Unassembled WGS sequence"/>
</dbReference>
<dbReference type="AlphaFoldDB" id="A0A9P0P479"/>
<protein>
    <submittedName>
        <fullName evidence="1">Uncharacterized protein</fullName>
    </submittedName>
</protein>
<evidence type="ECO:0000313" key="2">
    <source>
        <dbReference type="Proteomes" id="UP001152888"/>
    </source>
</evidence>
<organism evidence="1 2">
    <name type="scientific">Acanthoscelides obtectus</name>
    <name type="common">Bean weevil</name>
    <name type="synonym">Bruchus obtectus</name>
    <dbReference type="NCBI Taxonomy" id="200917"/>
    <lineage>
        <taxon>Eukaryota</taxon>
        <taxon>Metazoa</taxon>
        <taxon>Ecdysozoa</taxon>
        <taxon>Arthropoda</taxon>
        <taxon>Hexapoda</taxon>
        <taxon>Insecta</taxon>
        <taxon>Pterygota</taxon>
        <taxon>Neoptera</taxon>
        <taxon>Endopterygota</taxon>
        <taxon>Coleoptera</taxon>
        <taxon>Polyphaga</taxon>
        <taxon>Cucujiformia</taxon>
        <taxon>Chrysomeloidea</taxon>
        <taxon>Chrysomelidae</taxon>
        <taxon>Bruchinae</taxon>
        <taxon>Bruchini</taxon>
        <taxon>Acanthoscelides</taxon>
    </lineage>
</organism>
<accession>A0A9P0P479</accession>